<accession>A0A9P1I929</accession>
<evidence type="ECO:0000256" key="6">
    <source>
        <dbReference type="ARBA" id="ARBA00022741"/>
    </source>
</evidence>
<proteinExistence type="inferred from homology"/>
<keyword evidence="15" id="KW-1185">Reference proteome</keyword>
<dbReference type="CDD" id="cd03244">
    <property type="entry name" value="ABCC_MRP_domain2"/>
    <property type="match status" value="1"/>
</dbReference>
<dbReference type="FunFam" id="3.40.50.300:FF:000074">
    <property type="entry name" value="Multidrug resistance-associated protein 5 isoform 1"/>
    <property type="match status" value="1"/>
</dbReference>
<evidence type="ECO:0000256" key="3">
    <source>
        <dbReference type="ARBA" id="ARBA00022448"/>
    </source>
</evidence>
<evidence type="ECO:0000259" key="13">
    <source>
        <dbReference type="PROSITE" id="PS50929"/>
    </source>
</evidence>
<feature type="transmembrane region" description="Helical" evidence="11">
    <location>
        <begin position="101"/>
        <end position="121"/>
    </location>
</feature>
<dbReference type="SMART" id="SM00382">
    <property type="entry name" value="AAA"/>
    <property type="match status" value="2"/>
</dbReference>
<dbReference type="FunFam" id="1.20.1560.10:FF:000081">
    <property type="entry name" value="Protein CBG24505"/>
    <property type="match status" value="1"/>
</dbReference>
<gene>
    <name evidence="14" type="ORF">CAMP_LOCUS3546</name>
</gene>
<dbReference type="SUPFAM" id="SSF52540">
    <property type="entry name" value="P-loop containing nucleoside triphosphate hydrolases"/>
    <property type="match status" value="2"/>
</dbReference>
<dbReference type="InterPro" id="IPR011527">
    <property type="entry name" value="ABC1_TM_dom"/>
</dbReference>
<dbReference type="InterPro" id="IPR036640">
    <property type="entry name" value="ABC1_TM_sf"/>
</dbReference>
<keyword evidence="9 11" id="KW-0472">Membrane</keyword>
<evidence type="ECO:0000256" key="2">
    <source>
        <dbReference type="ARBA" id="ARBA00009726"/>
    </source>
</evidence>
<dbReference type="Gene3D" id="1.20.1560.10">
    <property type="entry name" value="ABC transporter type 1, transmembrane domain"/>
    <property type="match status" value="2"/>
</dbReference>
<evidence type="ECO:0000256" key="4">
    <source>
        <dbReference type="ARBA" id="ARBA00022692"/>
    </source>
</evidence>
<dbReference type="GO" id="GO:0140359">
    <property type="term" value="F:ABC-type transporter activity"/>
    <property type="evidence" value="ECO:0007669"/>
    <property type="project" value="InterPro"/>
</dbReference>
<dbReference type="InterPro" id="IPR050173">
    <property type="entry name" value="ABC_transporter_C-like"/>
</dbReference>
<keyword evidence="8 11" id="KW-1133">Transmembrane helix</keyword>
<dbReference type="SUPFAM" id="SSF90123">
    <property type="entry name" value="ABC transporter transmembrane region"/>
    <property type="match status" value="2"/>
</dbReference>
<feature type="transmembrane region" description="Helical" evidence="11">
    <location>
        <begin position="1004"/>
        <end position="1026"/>
    </location>
</feature>
<organism evidence="14 15">
    <name type="scientific">Caenorhabditis angaria</name>
    <dbReference type="NCBI Taxonomy" id="860376"/>
    <lineage>
        <taxon>Eukaryota</taxon>
        <taxon>Metazoa</taxon>
        <taxon>Ecdysozoa</taxon>
        <taxon>Nematoda</taxon>
        <taxon>Chromadorea</taxon>
        <taxon>Rhabditida</taxon>
        <taxon>Rhabditina</taxon>
        <taxon>Rhabditomorpha</taxon>
        <taxon>Rhabditoidea</taxon>
        <taxon>Rhabditidae</taxon>
        <taxon>Peloderinae</taxon>
        <taxon>Caenorhabditis</taxon>
    </lineage>
</organism>
<evidence type="ECO:0000256" key="8">
    <source>
        <dbReference type="ARBA" id="ARBA00022989"/>
    </source>
</evidence>
<dbReference type="PROSITE" id="PS50929">
    <property type="entry name" value="ABC_TM1F"/>
    <property type="match status" value="2"/>
</dbReference>
<dbReference type="InterPro" id="IPR003439">
    <property type="entry name" value="ABC_transporter-like_ATP-bd"/>
</dbReference>
<evidence type="ECO:0000256" key="9">
    <source>
        <dbReference type="ARBA" id="ARBA00023136"/>
    </source>
</evidence>
<dbReference type="Pfam" id="PF00005">
    <property type="entry name" value="ABC_tran"/>
    <property type="match status" value="2"/>
</dbReference>
<dbReference type="PANTHER" id="PTHR24223:SF342">
    <property type="entry name" value="MULTIDRUG RESISTANCE-ASSOCIATED PROTEIN 1"/>
    <property type="match status" value="1"/>
</dbReference>
<dbReference type="CDD" id="cd03250">
    <property type="entry name" value="ABCC_MRP_domain1"/>
    <property type="match status" value="1"/>
</dbReference>
<feature type="domain" description="ABC transmembrane type-1" evidence="13">
    <location>
        <begin position="291"/>
        <end position="572"/>
    </location>
</feature>
<evidence type="ECO:0000313" key="14">
    <source>
        <dbReference type="EMBL" id="CAI5440909.1"/>
    </source>
</evidence>
<dbReference type="EMBL" id="CANHGI010000002">
    <property type="protein sequence ID" value="CAI5440909.1"/>
    <property type="molecule type" value="Genomic_DNA"/>
</dbReference>
<dbReference type="GO" id="GO:0012505">
    <property type="term" value="C:endomembrane system"/>
    <property type="evidence" value="ECO:0007669"/>
    <property type="project" value="UniProtKB-SubCell"/>
</dbReference>
<evidence type="ECO:0000256" key="10">
    <source>
        <dbReference type="SAM" id="MobiDB-lite"/>
    </source>
</evidence>
<feature type="region of interest" description="Disordered" evidence="10">
    <location>
        <begin position="828"/>
        <end position="872"/>
    </location>
</feature>
<dbReference type="CDD" id="cd18603">
    <property type="entry name" value="ABC_6TM_MRP1_2_3_6_D2_like"/>
    <property type="match status" value="1"/>
</dbReference>
<dbReference type="GO" id="GO:0005524">
    <property type="term" value="F:ATP binding"/>
    <property type="evidence" value="ECO:0007669"/>
    <property type="project" value="UniProtKB-KW"/>
</dbReference>
<feature type="transmembrane region" description="Helical" evidence="11">
    <location>
        <begin position="1103"/>
        <end position="1122"/>
    </location>
</feature>
<name>A0A9P1I929_9PELO</name>
<protein>
    <submittedName>
        <fullName evidence="14">Uncharacterized protein</fullName>
    </submittedName>
</protein>
<feature type="transmembrane region" description="Helical" evidence="11">
    <location>
        <begin position="328"/>
        <end position="350"/>
    </location>
</feature>
<feature type="domain" description="ABC transmembrane type-1" evidence="13">
    <location>
        <begin position="958"/>
        <end position="1246"/>
    </location>
</feature>
<keyword evidence="7" id="KW-0067">ATP-binding</keyword>
<dbReference type="InterPro" id="IPR003593">
    <property type="entry name" value="AAA+_ATPase"/>
</dbReference>
<comment type="subcellular location">
    <subcellularLocation>
        <location evidence="1">Endomembrane system</location>
        <topology evidence="1">Multi-pass membrane protein</topology>
    </subcellularLocation>
</comment>
<dbReference type="InterPro" id="IPR027417">
    <property type="entry name" value="P-loop_NTPase"/>
</dbReference>
<evidence type="ECO:0000256" key="5">
    <source>
        <dbReference type="ARBA" id="ARBA00022737"/>
    </source>
</evidence>
<dbReference type="PANTHER" id="PTHR24223">
    <property type="entry name" value="ATP-BINDING CASSETTE SUB-FAMILY C"/>
    <property type="match status" value="1"/>
</dbReference>
<keyword evidence="3" id="KW-0813">Transport</keyword>
<reference evidence="14" key="1">
    <citation type="submission" date="2022-11" db="EMBL/GenBank/DDBJ databases">
        <authorList>
            <person name="Kikuchi T."/>
        </authorList>
    </citation>
    <scope>NUCLEOTIDE SEQUENCE</scope>
    <source>
        <strain evidence="14">PS1010</strain>
    </source>
</reference>
<dbReference type="CDD" id="cd18595">
    <property type="entry name" value="ABC_6TM_MRP1_2_3_6_D1_like"/>
    <property type="match status" value="1"/>
</dbReference>
<feature type="transmembrane region" description="Helical" evidence="11">
    <location>
        <begin position="65"/>
        <end position="89"/>
    </location>
</feature>
<keyword evidence="6" id="KW-0547">Nucleotide-binding</keyword>
<feature type="transmembrane region" description="Helical" evidence="11">
    <location>
        <begin position="426"/>
        <end position="451"/>
    </location>
</feature>
<feature type="domain" description="ABC transporter" evidence="12">
    <location>
        <begin position="1283"/>
        <end position="1517"/>
    </location>
</feature>
<feature type="transmembrane region" description="Helical" evidence="11">
    <location>
        <begin position="276"/>
        <end position="294"/>
    </location>
</feature>
<dbReference type="Gene3D" id="3.40.50.300">
    <property type="entry name" value="P-loop containing nucleotide triphosphate hydrolases"/>
    <property type="match status" value="2"/>
</dbReference>
<dbReference type="PROSITE" id="PS00211">
    <property type="entry name" value="ABC_TRANSPORTER_1"/>
    <property type="match status" value="2"/>
</dbReference>
<evidence type="ECO:0000259" key="12">
    <source>
        <dbReference type="PROSITE" id="PS50893"/>
    </source>
</evidence>
<evidence type="ECO:0000313" key="15">
    <source>
        <dbReference type="Proteomes" id="UP001152747"/>
    </source>
</evidence>
<evidence type="ECO:0000256" key="1">
    <source>
        <dbReference type="ARBA" id="ARBA00004127"/>
    </source>
</evidence>
<feature type="domain" description="ABC transporter" evidence="12">
    <location>
        <begin position="605"/>
        <end position="830"/>
    </location>
</feature>
<keyword evidence="5" id="KW-0677">Repeat</keyword>
<evidence type="ECO:0000256" key="7">
    <source>
        <dbReference type="ARBA" id="ARBA00022840"/>
    </source>
</evidence>
<dbReference type="GO" id="GO:0016887">
    <property type="term" value="F:ATP hydrolysis activity"/>
    <property type="evidence" value="ECO:0007669"/>
    <property type="project" value="InterPro"/>
</dbReference>
<feature type="transmembrane region" description="Helical" evidence="11">
    <location>
        <begin position="1219"/>
        <end position="1238"/>
    </location>
</feature>
<feature type="compositionally biased region" description="Basic and acidic residues" evidence="10">
    <location>
        <begin position="828"/>
        <end position="843"/>
    </location>
</feature>
<feature type="compositionally biased region" description="Acidic residues" evidence="10">
    <location>
        <begin position="844"/>
        <end position="869"/>
    </location>
</feature>
<comment type="caution">
    <text evidence="14">The sequence shown here is derived from an EMBL/GenBank/DDBJ whole genome shotgun (WGS) entry which is preliminary data.</text>
</comment>
<dbReference type="Proteomes" id="UP001152747">
    <property type="component" value="Unassembled WGS sequence"/>
</dbReference>
<feature type="transmembrane region" description="Helical" evidence="11">
    <location>
        <begin position="133"/>
        <end position="153"/>
    </location>
</feature>
<dbReference type="FunFam" id="3.40.50.300:FF:001792">
    <property type="entry name" value="Putative abc transporter"/>
    <property type="match status" value="1"/>
</dbReference>
<dbReference type="Pfam" id="PF00664">
    <property type="entry name" value="ABC_membrane"/>
    <property type="match status" value="2"/>
</dbReference>
<keyword evidence="4 11" id="KW-0812">Transmembrane</keyword>
<feature type="transmembrane region" description="Helical" evidence="11">
    <location>
        <begin position="173"/>
        <end position="193"/>
    </location>
</feature>
<dbReference type="InterPro" id="IPR017871">
    <property type="entry name" value="ABC_transporter-like_CS"/>
</dbReference>
<comment type="similarity">
    <text evidence="2">Belongs to the ABC transporter superfamily. ABCC family. Conjugate transporter (TC 3.A.1.208) subfamily.</text>
</comment>
<feature type="transmembrane region" description="Helical" evidence="11">
    <location>
        <begin position="31"/>
        <end position="53"/>
    </location>
</feature>
<dbReference type="OrthoDB" id="6500128at2759"/>
<sequence>MEQFCGEPFWDSRIWKSPSLPSLPKCYQHTVLIWIPTAILFILASINIFHLFFRRQNPLPWSFKLNLKVGISMILVADSFAILGMAFYEEIVQRDVYLVDFIYPSVLAIDMILLCTLIVSFRTYGIVTSVGLFLSYLSFLICATPELISWINQLTTPPNPKNSRLDIFELPKFTAFLILYSGYLIQTILHCFADSAQTAYKSIKNQSPEMSSSFLNRITMWWFNDLCILGVKKPLEIGDLYGLNMGDISAILVPKWFRTWRTQGAKKADFNHKNSIIWCLFLMFKWEIISAMLTKAVSDILLFCNPMLLKGLIRFIEQKTVQPTWHGVILAVLMFISAELSSVLLSHYYYLMYRVGTRVQTCLTAAVYRKTLRLSNSARREKTVGEIVNLMAIDVDRFQTITPQTMQYWSNPFQITLALFLLFQQLGISVISGVAIMILLFPINFLITMLIRKWQIRQMFYKDERTKMVNEVLNGIKVIKLYAWEPPMEQVIEKLREHELKLIKRASFLRTFADMLNCASPFLVALSSFATFIYIDPKNVLTPEIAFVSLTLFNQLRSPMSQIADLINQTVQIVVSNRRLKEFLYSEELEGKMVEHCANDDGDAIVVKDVSLTWDPTSTQISLANLNFKIQRGQLVTVVGRVGSGKTSLLQGLLGEMQKLKGHVGIHGRVSYVAQQAWMQNNTIRQNITFGKQYDEYFYSRVLDACALHRDLQILPIGDQTEIGEKGINLSGGQKARISLARAVYQNYEIYLLDDPMSAVDSHVGNQLFDSVIGPFGMLRNKTRILVTNELSFLEKSDLIIVMSQGTIGYCGNYEDLRKSGFDELLSDCERERETQEREVKEREEEEEEGSEPEGVPDFDSDSDYDDDVLEHPSASQFNTHDLLGTSHVSTVSGILTRRHRHTSTVTHARVGRLPSTRSKYSINAAGRLIGAEKVETGRVKVKTYATYFGAMGFMTAVLFVFGMTASSVVAVLRNLWLTDWSDDNSILAQHHKNNTTNTVEMRLGVYAVLGFSEIILLFVGMMSLLHGGISASRNLHSPLMHTLFRVPMSFFDTTPFGRILNRIGKDIETIDILLPFNVQFFAQCILQVFSTVVIIIYSTPEFGIVVVPLAIMYCIVMKYYIATSRQLKRLESITRSPIYSHLSETIQGATTIRAFHLTERFSKLSEQKIDNHVQCRYLNYVANRWLSIRLEFIGNCIVLFSALFAALTRGTSTMSSGVIGLSVTYALNITTVLNFAVRQITKLETNIVSVERVKEYSEIEKEAEWSKKNWPNSKNWPTEGRIKFTDYATRYRAGLGLVVRDLNCDIKGHEKIGIVGRTGAGKSSITLSLFRIIEASFGKIEIDGIDISKIGLHDLRENITIIPQDPVLFSGTLRFNLDPFERYSDDDIWKALEMANLKEFAVGRMDKLNYLITEGGDNISVGQRQLVCLARALLRKPKILVLDEATAAIDQSTDLLIQQTIRREFATSTVLTIAHRLNTIMDYDRIIVLNDGRIVEFDTPDNLLKNPESEFYSLAQHAQIV</sequence>
<dbReference type="PROSITE" id="PS50893">
    <property type="entry name" value="ABC_TRANSPORTER_2"/>
    <property type="match status" value="2"/>
</dbReference>
<dbReference type="FunFam" id="1.20.1560.10:FF:000100">
    <property type="entry name" value="ABC transporter ATP-binding protein"/>
    <property type="match status" value="1"/>
</dbReference>
<feature type="transmembrane region" description="Helical" evidence="11">
    <location>
        <begin position="1187"/>
        <end position="1207"/>
    </location>
</feature>
<feature type="transmembrane region" description="Helical" evidence="11">
    <location>
        <begin position="948"/>
        <end position="973"/>
    </location>
</feature>
<dbReference type="GO" id="GO:0016020">
    <property type="term" value="C:membrane"/>
    <property type="evidence" value="ECO:0007669"/>
    <property type="project" value="InterPro"/>
</dbReference>
<evidence type="ECO:0000256" key="11">
    <source>
        <dbReference type="SAM" id="Phobius"/>
    </source>
</evidence>